<protein>
    <submittedName>
        <fullName evidence="2">Uncharacterized protein</fullName>
    </submittedName>
</protein>
<accession>A0A433U1V9</accession>
<name>A0A433U1V9_ELYCH</name>
<evidence type="ECO:0000313" key="3">
    <source>
        <dbReference type="Proteomes" id="UP000271974"/>
    </source>
</evidence>
<reference evidence="2 3" key="1">
    <citation type="submission" date="2019-01" db="EMBL/GenBank/DDBJ databases">
        <title>A draft genome assembly of the solar-powered sea slug Elysia chlorotica.</title>
        <authorList>
            <person name="Cai H."/>
            <person name="Li Q."/>
            <person name="Fang X."/>
            <person name="Li J."/>
            <person name="Curtis N.E."/>
            <person name="Altenburger A."/>
            <person name="Shibata T."/>
            <person name="Feng M."/>
            <person name="Maeda T."/>
            <person name="Schwartz J.A."/>
            <person name="Shigenobu S."/>
            <person name="Lundholm N."/>
            <person name="Nishiyama T."/>
            <person name="Yang H."/>
            <person name="Hasebe M."/>
            <person name="Li S."/>
            <person name="Pierce S.K."/>
            <person name="Wang J."/>
        </authorList>
    </citation>
    <scope>NUCLEOTIDE SEQUENCE [LARGE SCALE GENOMIC DNA]</scope>
    <source>
        <strain evidence="2">EC2010</strain>
        <tissue evidence="2">Whole organism of an adult</tissue>
    </source>
</reference>
<dbReference type="Proteomes" id="UP000271974">
    <property type="component" value="Unassembled WGS sequence"/>
</dbReference>
<dbReference type="AlphaFoldDB" id="A0A433U1V9"/>
<dbReference type="OrthoDB" id="6162180at2759"/>
<organism evidence="2 3">
    <name type="scientific">Elysia chlorotica</name>
    <name type="common">Eastern emerald elysia</name>
    <name type="synonym">Sea slug</name>
    <dbReference type="NCBI Taxonomy" id="188477"/>
    <lineage>
        <taxon>Eukaryota</taxon>
        <taxon>Metazoa</taxon>
        <taxon>Spiralia</taxon>
        <taxon>Lophotrochozoa</taxon>
        <taxon>Mollusca</taxon>
        <taxon>Gastropoda</taxon>
        <taxon>Heterobranchia</taxon>
        <taxon>Euthyneura</taxon>
        <taxon>Panpulmonata</taxon>
        <taxon>Sacoglossa</taxon>
        <taxon>Placobranchoidea</taxon>
        <taxon>Plakobranchidae</taxon>
        <taxon>Elysia</taxon>
    </lineage>
</organism>
<feature type="region of interest" description="Disordered" evidence="1">
    <location>
        <begin position="97"/>
        <end position="121"/>
    </location>
</feature>
<dbReference type="EMBL" id="RQTK01000101">
    <property type="protein sequence ID" value="RUS87786.1"/>
    <property type="molecule type" value="Genomic_DNA"/>
</dbReference>
<feature type="non-terminal residue" evidence="2">
    <location>
        <position position="1"/>
    </location>
</feature>
<gene>
    <name evidence="2" type="ORF">EGW08_004451</name>
</gene>
<keyword evidence="3" id="KW-1185">Reference proteome</keyword>
<evidence type="ECO:0000256" key="1">
    <source>
        <dbReference type="SAM" id="MobiDB-lite"/>
    </source>
</evidence>
<proteinExistence type="predicted"/>
<comment type="caution">
    <text evidence="2">The sequence shown here is derived from an EMBL/GenBank/DDBJ whole genome shotgun (WGS) entry which is preliminary data.</text>
</comment>
<sequence length="121" mass="13710">AHRLLVEAKKSSRFDQVSSVSKWRKVLDKYKQRMKSLNCHLTKKDEMMGGTSSRLSVLRAEIRDALLSVRSSTSTKERLNTQCKLNAALMDVIESKSENPSYGSDLDHQGCVLKQEQRGPQ</sequence>
<evidence type="ECO:0000313" key="2">
    <source>
        <dbReference type="EMBL" id="RUS87786.1"/>
    </source>
</evidence>